<sequence length="138" mass="15094">MEGEKSSVVLPLVFSITSGIALLGLSIFTVIAVYRRQLPRCVHIFLSSICVGGTTGLVAYLLCHYGLSTQTYRLALGDQLLIAPWIEAEVDSRLLSHFCHSLRVTSDKSGVTVWTASISPNRDIDKKYTLILPVNVSV</sequence>
<organism evidence="5">
    <name type="scientific">Hymenolepis diminuta</name>
    <name type="common">Rat tapeworm</name>
    <dbReference type="NCBI Taxonomy" id="6216"/>
    <lineage>
        <taxon>Eukaryota</taxon>
        <taxon>Metazoa</taxon>
        <taxon>Spiralia</taxon>
        <taxon>Lophotrochozoa</taxon>
        <taxon>Platyhelminthes</taxon>
        <taxon>Cestoda</taxon>
        <taxon>Eucestoda</taxon>
        <taxon>Cyclophyllidea</taxon>
        <taxon>Hymenolepididae</taxon>
        <taxon>Hymenolepis</taxon>
    </lineage>
</organism>
<reference evidence="5" key="1">
    <citation type="submission" date="2017-02" db="UniProtKB">
        <authorList>
            <consortium name="WormBaseParasite"/>
        </authorList>
    </citation>
    <scope>IDENTIFICATION</scope>
</reference>
<keyword evidence="1" id="KW-1133">Transmembrane helix</keyword>
<dbReference type="EMBL" id="UYSG01011255">
    <property type="protein sequence ID" value="VDL61614.1"/>
    <property type="molecule type" value="Genomic_DNA"/>
</dbReference>
<feature type="transmembrane region" description="Helical" evidence="1">
    <location>
        <begin position="12"/>
        <end position="34"/>
    </location>
</feature>
<keyword evidence="1" id="KW-0472">Membrane</keyword>
<accession>A0A0R3SUU8</accession>
<evidence type="ECO:0000313" key="5">
    <source>
        <dbReference type="WBParaSite" id="HDID_0000929801-mRNA-1"/>
    </source>
</evidence>
<dbReference type="AlphaFoldDB" id="A0A0R3SUU8"/>
<reference evidence="3 4" key="2">
    <citation type="submission" date="2018-11" db="EMBL/GenBank/DDBJ databases">
        <authorList>
            <consortium name="Pathogen Informatics"/>
        </authorList>
    </citation>
    <scope>NUCLEOTIDE SEQUENCE [LARGE SCALE GENOMIC DNA]</scope>
</reference>
<evidence type="ECO:0000313" key="4">
    <source>
        <dbReference type="Proteomes" id="UP000274504"/>
    </source>
</evidence>
<protein>
    <submittedName>
        <fullName evidence="5">DUF5730 domain-containing protein</fullName>
    </submittedName>
</protein>
<evidence type="ECO:0000256" key="1">
    <source>
        <dbReference type="SAM" id="Phobius"/>
    </source>
</evidence>
<name>A0A0R3SUU8_HYMDI</name>
<evidence type="ECO:0000259" key="2">
    <source>
        <dbReference type="Pfam" id="PF19001"/>
    </source>
</evidence>
<dbReference type="InterPro" id="IPR043788">
    <property type="entry name" value="DUF5730"/>
</dbReference>
<dbReference type="WBParaSite" id="HDID_0000929801-mRNA-1">
    <property type="protein sequence ID" value="HDID_0000929801-mRNA-1"/>
    <property type="gene ID" value="HDID_0000929801"/>
</dbReference>
<evidence type="ECO:0000313" key="3">
    <source>
        <dbReference type="EMBL" id="VDL61614.1"/>
    </source>
</evidence>
<proteinExistence type="predicted"/>
<keyword evidence="1" id="KW-0812">Transmembrane</keyword>
<dbReference type="Proteomes" id="UP000274504">
    <property type="component" value="Unassembled WGS sequence"/>
</dbReference>
<feature type="domain" description="DUF5730" evidence="2">
    <location>
        <begin position="36"/>
        <end position="136"/>
    </location>
</feature>
<dbReference type="OrthoDB" id="6227798at2759"/>
<gene>
    <name evidence="3" type="ORF">HDID_LOCUS9296</name>
</gene>
<feature type="transmembrane region" description="Helical" evidence="1">
    <location>
        <begin position="41"/>
        <end position="62"/>
    </location>
</feature>
<dbReference type="Pfam" id="PF19001">
    <property type="entry name" value="DUF5730"/>
    <property type="match status" value="1"/>
</dbReference>